<organism evidence="1 2">
    <name type="scientific">Armillaria novae-zelandiae</name>
    <dbReference type="NCBI Taxonomy" id="153914"/>
    <lineage>
        <taxon>Eukaryota</taxon>
        <taxon>Fungi</taxon>
        <taxon>Dikarya</taxon>
        <taxon>Basidiomycota</taxon>
        <taxon>Agaricomycotina</taxon>
        <taxon>Agaricomycetes</taxon>
        <taxon>Agaricomycetidae</taxon>
        <taxon>Agaricales</taxon>
        <taxon>Marasmiineae</taxon>
        <taxon>Physalacriaceae</taxon>
        <taxon>Armillaria</taxon>
    </lineage>
</organism>
<protein>
    <submittedName>
        <fullName evidence="1">Uncharacterized protein</fullName>
    </submittedName>
</protein>
<dbReference type="Proteomes" id="UP001175227">
    <property type="component" value="Unassembled WGS sequence"/>
</dbReference>
<reference evidence="1" key="1">
    <citation type="submission" date="2023-06" db="EMBL/GenBank/DDBJ databases">
        <authorList>
            <consortium name="Lawrence Berkeley National Laboratory"/>
            <person name="Ahrendt S."/>
            <person name="Sahu N."/>
            <person name="Indic B."/>
            <person name="Wong-Bajracharya J."/>
            <person name="Merenyi Z."/>
            <person name="Ke H.-M."/>
            <person name="Monk M."/>
            <person name="Kocsube S."/>
            <person name="Drula E."/>
            <person name="Lipzen A."/>
            <person name="Balint B."/>
            <person name="Henrissat B."/>
            <person name="Andreopoulos B."/>
            <person name="Martin F.M."/>
            <person name="Harder C.B."/>
            <person name="Rigling D."/>
            <person name="Ford K.L."/>
            <person name="Foster G.D."/>
            <person name="Pangilinan J."/>
            <person name="Papanicolaou A."/>
            <person name="Barry K."/>
            <person name="LaButti K."/>
            <person name="Viragh M."/>
            <person name="Koriabine M."/>
            <person name="Yan M."/>
            <person name="Riley R."/>
            <person name="Champramary S."/>
            <person name="Plett K.L."/>
            <person name="Tsai I.J."/>
            <person name="Slot J."/>
            <person name="Sipos G."/>
            <person name="Plett J."/>
            <person name="Nagy L.G."/>
            <person name="Grigoriev I.V."/>
        </authorList>
    </citation>
    <scope>NUCLEOTIDE SEQUENCE</scope>
    <source>
        <strain evidence="1">ICMP 16352</strain>
    </source>
</reference>
<evidence type="ECO:0000313" key="1">
    <source>
        <dbReference type="EMBL" id="KAK0471717.1"/>
    </source>
</evidence>
<dbReference type="EMBL" id="JAUEPR010000048">
    <property type="protein sequence ID" value="KAK0471717.1"/>
    <property type="molecule type" value="Genomic_DNA"/>
</dbReference>
<sequence>MPFGLQTMASLAVAAFPVLKRLDIDVQAASVTPTLSSRGYHYEFISQPVEVFPNAYNLEELSLQGIKLSQILLPLRELKCFIGDIREATKRIDLFHDTPRLTSDYTTSFILNRKLATDELELDIKLDAEDVAFESVWGIDDTGDDESGSVRKPGAEDARRELAMKLDAEDVGIDSD</sequence>
<evidence type="ECO:0000313" key="2">
    <source>
        <dbReference type="Proteomes" id="UP001175227"/>
    </source>
</evidence>
<gene>
    <name evidence="1" type="ORF">IW261DRAFT_1611947</name>
</gene>
<comment type="caution">
    <text evidence="1">The sequence shown here is derived from an EMBL/GenBank/DDBJ whole genome shotgun (WGS) entry which is preliminary data.</text>
</comment>
<proteinExistence type="predicted"/>
<accession>A0AA39TW26</accession>
<name>A0AA39TW26_9AGAR</name>
<keyword evidence="2" id="KW-1185">Reference proteome</keyword>
<dbReference type="AlphaFoldDB" id="A0AA39TW26"/>